<keyword evidence="1" id="KW-0812">Transmembrane</keyword>
<evidence type="ECO:0000256" key="1">
    <source>
        <dbReference type="SAM" id="Phobius"/>
    </source>
</evidence>
<keyword evidence="1" id="KW-1133">Transmembrane helix</keyword>
<reference evidence="2" key="1">
    <citation type="submission" date="2020-05" db="EMBL/GenBank/DDBJ databases">
        <authorList>
            <person name="Chiriac C."/>
            <person name="Salcher M."/>
            <person name="Ghai R."/>
            <person name="Kavagutti S V."/>
        </authorList>
    </citation>
    <scope>NUCLEOTIDE SEQUENCE</scope>
</reference>
<evidence type="ECO:0000313" key="2">
    <source>
        <dbReference type="EMBL" id="CAB4616955.1"/>
    </source>
</evidence>
<sequence>MAKISDLRKQSAHAAASRANALGEMIQSLGKLFFWIITIASLIALWAVYDNFHYGTEFTDWGSIWPLWGGIVGAWLVYTLGLLMVIGFGAIAQAQSESLEIQIMQAQD</sequence>
<name>A0A6J6HZN1_9ZZZZ</name>
<feature type="transmembrane region" description="Helical" evidence="1">
    <location>
        <begin position="69"/>
        <end position="92"/>
    </location>
</feature>
<organism evidence="2">
    <name type="scientific">freshwater metagenome</name>
    <dbReference type="NCBI Taxonomy" id="449393"/>
    <lineage>
        <taxon>unclassified sequences</taxon>
        <taxon>metagenomes</taxon>
        <taxon>ecological metagenomes</taxon>
    </lineage>
</organism>
<dbReference type="EMBL" id="CAEZUX010000081">
    <property type="protein sequence ID" value="CAB4616955.1"/>
    <property type="molecule type" value="Genomic_DNA"/>
</dbReference>
<feature type="transmembrane region" description="Helical" evidence="1">
    <location>
        <begin position="32"/>
        <end position="49"/>
    </location>
</feature>
<gene>
    <name evidence="2" type="ORF">UFOPK1874_00776</name>
</gene>
<keyword evidence="1" id="KW-0472">Membrane</keyword>
<proteinExistence type="predicted"/>
<accession>A0A6J6HZN1</accession>
<dbReference type="AlphaFoldDB" id="A0A6J6HZN1"/>
<protein>
    <submittedName>
        <fullName evidence="2">Unannotated protein</fullName>
    </submittedName>
</protein>